<evidence type="ECO:0000256" key="1">
    <source>
        <dbReference type="SAM" id="MobiDB-lite"/>
    </source>
</evidence>
<protein>
    <submittedName>
        <fullName evidence="2">Uncharacterized protein</fullName>
    </submittedName>
</protein>
<dbReference type="Proteomes" id="UP000708208">
    <property type="component" value="Unassembled WGS sequence"/>
</dbReference>
<organism evidence="2 3">
    <name type="scientific">Allacma fusca</name>
    <dbReference type="NCBI Taxonomy" id="39272"/>
    <lineage>
        <taxon>Eukaryota</taxon>
        <taxon>Metazoa</taxon>
        <taxon>Ecdysozoa</taxon>
        <taxon>Arthropoda</taxon>
        <taxon>Hexapoda</taxon>
        <taxon>Collembola</taxon>
        <taxon>Symphypleona</taxon>
        <taxon>Sminthuridae</taxon>
        <taxon>Allacma</taxon>
    </lineage>
</organism>
<evidence type="ECO:0000313" key="2">
    <source>
        <dbReference type="EMBL" id="CAG7825846.1"/>
    </source>
</evidence>
<proteinExistence type="predicted"/>
<feature type="region of interest" description="Disordered" evidence="1">
    <location>
        <begin position="135"/>
        <end position="158"/>
    </location>
</feature>
<dbReference type="AlphaFoldDB" id="A0A8J2L422"/>
<evidence type="ECO:0000313" key="3">
    <source>
        <dbReference type="Proteomes" id="UP000708208"/>
    </source>
</evidence>
<sequence length="158" mass="17998">MRREERRQLGTLIGGPSPKLFHSQSTLLQGDLHVGNLLKDPLEESLVESLEEFLEESLEEYLEESLEESFKKRKTEESWKRKGDPGAFSKVTGLPEHSSLTRILLGKEKEIFGGNSSQALLSIFDSSREQRLIYGSQEDAGRLNKQRTNSHEEIQRAI</sequence>
<accession>A0A8J2L422</accession>
<feature type="compositionally biased region" description="Basic and acidic residues" evidence="1">
    <location>
        <begin position="73"/>
        <end position="84"/>
    </location>
</feature>
<dbReference type="EMBL" id="CAJVCH010537710">
    <property type="protein sequence ID" value="CAG7825846.1"/>
    <property type="molecule type" value="Genomic_DNA"/>
</dbReference>
<comment type="caution">
    <text evidence="2">The sequence shown here is derived from an EMBL/GenBank/DDBJ whole genome shotgun (WGS) entry which is preliminary data.</text>
</comment>
<name>A0A8J2L422_9HEXA</name>
<gene>
    <name evidence="2" type="ORF">AFUS01_LOCUS35932</name>
</gene>
<keyword evidence="3" id="KW-1185">Reference proteome</keyword>
<feature type="region of interest" description="Disordered" evidence="1">
    <location>
        <begin position="73"/>
        <end position="93"/>
    </location>
</feature>
<feature type="compositionally biased region" description="Basic and acidic residues" evidence="1">
    <location>
        <begin position="149"/>
        <end position="158"/>
    </location>
</feature>
<reference evidence="2" key="1">
    <citation type="submission" date="2021-06" db="EMBL/GenBank/DDBJ databases">
        <authorList>
            <person name="Hodson N. C."/>
            <person name="Mongue J. A."/>
            <person name="Jaron S. K."/>
        </authorList>
    </citation>
    <scope>NUCLEOTIDE SEQUENCE</scope>
</reference>